<evidence type="ECO:0000256" key="2">
    <source>
        <dbReference type="ARBA" id="ARBA00022475"/>
    </source>
</evidence>
<feature type="transmembrane region" description="Helical" evidence="6">
    <location>
        <begin position="220"/>
        <end position="239"/>
    </location>
</feature>
<dbReference type="SUPFAM" id="SSF82866">
    <property type="entry name" value="Multidrug efflux transporter AcrB transmembrane domain"/>
    <property type="match status" value="2"/>
</dbReference>
<keyword evidence="3 6" id="KW-0812">Transmembrane</keyword>
<name>A0A1Y1SE59_9GAMM</name>
<keyword evidence="5 6" id="KW-0472">Membrane</keyword>
<dbReference type="PANTHER" id="PTHR33406:SF10">
    <property type="entry name" value="SSD DOMAIN-CONTAINING PROTEIN"/>
    <property type="match status" value="1"/>
</dbReference>
<feature type="transmembrane region" description="Helical" evidence="6">
    <location>
        <begin position="744"/>
        <end position="767"/>
    </location>
</feature>
<proteinExistence type="predicted"/>
<feature type="transmembrane region" description="Helical" evidence="6">
    <location>
        <begin position="324"/>
        <end position="342"/>
    </location>
</feature>
<dbReference type="AlphaFoldDB" id="A0A1Y1SE59"/>
<keyword evidence="9" id="KW-1185">Reference proteome</keyword>
<comment type="caution">
    <text evidence="8">The sequence shown here is derived from an EMBL/GenBank/DDBJ whole genome shotgun (WGS) entry which is preliminary data.</text>
</comment>
<evidence type="ECO:0000256" key="6">
    <source>
        <dbReference type="SAM" id="Phobius"/>
    </source>
</evidence>
<evidence type="ECO:0000313" key="8">
    <source>
        <dbReference type="EMBL" id="ORE87287.1"/>
    </source>
</evidence>
<dbReference type="InterPro" id="IPR000731">
    <property type="entry name" value="SSD"/>
</dbReference>
<evidence type="ECO:0000256" key="3">
    <source>
        <dbReference type="ARBA" id="ARBA00022692"/>
    </source>
</evidence>
<dbReference type="Gene3D" id="1.20.1640.10">
    <property type="entry name" value="Multidrug efflux transporter AcrB transmembrane domain"/>
    <property type="match status" value="2"/>
</dbReference>
<evidence type="ECO:0000256" key="5">
    <source>
        <dbReference type="ARBA" id="ARBA00023136"/>
    </source>
</evidence>
<keyword evidence="4 6" id="KW-1133">Transmembrane helix</keyword>
<reference evidence="8 9" key="1">
    <citation type="submission" date="2013-04" db="EMBL/GenBank/DDBJ databases">
        <title>Oceanococcus atlanticus 22II-S10r2 Genome Sequencing.</title>
        <authorList>
            <person name="Lai Q."/>
            <person name="Li G."/>
            <person name="Shao Z."/>
        </authorList>
    </citation>
    <scope>NUCLEOTIDE SEQUENCE [LARGE SCALE GENOMIC DNA]</scope>
    <source>
        <strain evidence="8 9">22II-S10r2</strain>
    </source>
</reference>
<dbReference type="Proteomes" id="UP000192342">
    <property type="component" value="Unassembled WGS sequence"/>
</dbReference>
<dbReference type="EMBL" id="AQQV01000002">
    <property type="protein sequence ID" value="ORE87287.1"/>
    <property type="molecule type" value="Genomic_DNA"/>
</dbReference>
<feature type="transmembrane region" description="Helical" evidence="6">
    <location>
        <begin position="244"/>
        <end position="262"/>
    </location>
</feature>
<dbReference type="RefSeq" id="WP_206044871.1">
    <property type="nucleotide sequence ID" value="NZ_AQQV01000002.1"/>
</dbReference>
<dbReference type="InterPro" id="IPR004869">
    <property type="entry name" value="MMPL_dom"/>
</dbReference>
<dbReference type="Pfam" id="PF03176">
    <property type="entry name" value="MMPL"/>
    <property type="match status" value="2"/>
</dbReference>
<dbReference type="GO" id="GO:0005886">
    <property type="term" value="C:plasma membrane"/>
    <property type="evidence" value="ECO:0007669"/>
    <property type="project" value="UniProtKB-SubCell"/>
</dbReference>
<evidence type="ECO:0000259" key="7">
    <source>
        <dbReference type="PROSITE" id="PS50156"/>
    </source>
</evidence>
<evidence type="ECO:0000256" key="1">
    <source>
        <dbReference type="ARBA" id="ARBA00004651"/>
    </source>
</evidence>
<evidence type="ECO:0000256" key="4">
    <source>
        <dbReference type="ARBA" id="ARBA00022989"/>
    </source>
</evidence>
<feature type="transmembrane region" description="Helical" evidence="6">
    <location>
        <begin position="643"/>
        <end position="663"/>
    </location>
</feature>
<feature type="transmembrane region" description="Helical" evidence="6">
    <location>
        <begin position="717"/>
        <end position="738"/>
    </location>
</feature>
<dbReference type="PROSITE" id="PS50156">
    <property type="entry name" value="SSD"/>
    <property type="match status" value="1"/>
</dbReference>
<accession>A0A1Y1SE59</accession>
<dbReference type="PANTHER" id="PTHR33406">
    <property type="entry name" value="MEMBRANE PROTEIN MJ1562-RELATED"/>
    <property type="match status" value="1"/>
</dbReference>
<feature type="transmembrane region" description="Helical" evidence="6">
    <location>
        <begin position="669"/>
        <end position="690"/>
    </location>
</feature>
<feature type="domain" description="SSD" evidence="7">
    <location>
        <begin position="248"/>
        <end position="376"/>
    </location>
</feature>
<feature type="transmembrane region" description="Helical" evidence="6">
    <location>
        <begin position="348"/>
        <end position="374"/>
    </location>
</feature>
<evidence type="ECO:0000313" key="9">
    <source>
        <dbReference type="Proteomes" id="UP000192342"/>
    </source>
</evidence>
<organism evidence="8 9">
    <name type="scientific">Oceanococcus atlanticus</name>
    <dbReference type="NCBI Taxonomy" id="1317117"/>
    <lineage>
        <taxon>Bacteria</taxon>
        <taxon>Pseudomonadati</taxon>
        <taxon>Pseudomonadota</taxon>
        <taxon>Gammaproteobacteria</taxon>
        <taxon>Chromatiales</taxon>
        <taxon>Oceanococcaceae</taxon>
        <taxon>Oceanococcus</taxon>
    </lineage>
</organism>
<dbReference type="InterPro" id="IPR050545">
    <property type="entry name" value="Mycobact_MmpL"/>
</dbReference>
<protein>
    <submittedName>
        <fullName evidence="8">RND efflux transporter</fullName>
    </submittedName>
</protein>
<feature type="transmembrane region" description="Helical" evidence="6">
    <location>
        <begin position="616"/>
        <end position="636"/>
    </location>
</feature>
<keyword evidence="2" id="KW-1003">Cell membrane</keyword>
<gene>
    <name evidence="8" type="ORF">ATO7_09607</name>
</gene>
<comment type="subcellular location">
    <subcellularLocation>
        <location evidence="1">Cell membrane</location>
        <topology evidence="1">Multi-pass membrane protein</topology>
    </subcellularLocation>
</comment>
<dbReference type="STRING" id="1317117.ATO7_09607"/>
<sequence>MSRARLLAALARALLQRPRASLAVFAVITAGFAAGLPGVELRTIFNDLLPTDDPLIQVYRDHPSFGSPLTMTVVVKRRDGDIYNPQTLGKVWQLTRDIDLAPGVDHAQVVSIATEKARYSQATAYGVDMRPLMDDARPASAAEIAQIRQRVEQSPNVRQFLISADHSATLIRATFIEHQVDWGEAFEYVQGLVDAARDEQHAVHLAGRPALIGWVYRYEWEMAGIAAITIGILIVALWLATRSLIGVLAPVISSATAAIWAFGFVGHLGIAIEPLLLIVPLLLIARSFSHGVQYSARYLECLDDGLGRRAAAQRTFELMAQPSLLSIITDVLGIAVVIAAPIPAMVSHAIFCGFWALWLIPTGVLMMAPLLAVLPAPGRRHQTHQSPPRMLGVLGRVLTGRGRHALLLGLIVLSLSAWWTAAQIRIGNPVPGSNLLHQSSEYNTAIRAINADFPGANTLEIVLEAREPDKPAWTSTSVDAVHVMQALQQHMENSAAAPRASLSFADYLSEVNRLFNGGDPRWLPLDPRERALNAAAVGAMMGASSTAYSHVVSDDLQHATVSLWYADNTQATVDAALAAAHAAVSAVGIEHPDFRVRLGTGTIAIQEAINRIIERYHHVVVGLLNLAIVVLASLAFRSLMAGLLLLAPVNLAHLCMIACMHVLGVGLDVNSMIVAAIGLGVGIDYGIYLISRIGNEVAAGHSLDGALIRALNTSGRAIAFTASIVALSLLPLCLLSGLKFVADMGVLIIAIMAINMVCALIVLPLLVRLVRPAFLLRQVGH</sequence>
<feature type="transmembrane region" description="Helical" evidence="6">
    <location>
        <begin position="268"/>
        <end position="288"/>
    </location>
</feature>